<dbReference type="InterPro" id="IPR003710">
    <property type="entry name" value="ApbA"/>
</dbReference>
<keyword evidence="2 4" id="KW-0521">NADP</keyword>
<dbReference type="GO" id="GO:0015940">
    <property type="term" value="P:pantothenate biosynthetic process"/>
    <property type="evidence" value="ECO:0007669"/>
    <property type="project" value="UniProtKB-UniPathway"/>
</dbReference>
<dbReference type="AlphaFoldDB" id="A0A1J4MZW6"/>
<evidence type="ECO:0000259" key="6">
    <source>
        <dbReference type="Pfam" id="PF08546"/>
    </source>
</evidence>
<dbReference type="Pfam" id="PF08546">
    <property type="entry name" value="ApbA_C"/>
    <property type="match status" value="1"/>
</dbReference>
<dbReference type="OrthoDB" id="9796561at2"/>
<comment type="pathway">
    <text evidence="4">Cofactor biosynthesis; (R)-pantothenate biosynthesis; (R)-pantoate from 3-methyl-2-oxobutanoate: step 2/2.</text>
</comment>
<dbReference type="Pfam" id="PF02558">
    <property type="entry name" value="ApbA"/>
    <property type="match status" value="1"/>
</dbReference>
<dbReference type="SUPFAM" id="SSF48179">
    <property type="entry name" value="6-phosphogluconate dehydrogenase C-terminal domain-like"/>
    <property type="match status" value="1"/>
</dbReference>
<proteinExistence type="inferred from homology"/>
<comment type="catalytic activity">
    <reaction evidence="4">
        <text>(R)-pantoate + NADP(+) = 2-dehydropantoate + NADPH + H(+)</text>
        <dbReference type="Rhea" id="RHEA:16233"/>
        <dbReference type="ChEBI" id="CHEBI:11561"/>
        <dbReference type="ChEBI" id="CHEBI:15378"/>
        <dbReference type="ChEBI" id="CHEBI:15980"/>
        <dbReference type="ChEBI" id="CHEBI:57783"/>
        <dbReference type="ChEBI" id="CHEBI:58349"/>
        <dbReference type="EC" id="1.1.1.169"/>
    </reaction>
</comment>
<dbReference type="EC" id="1.1.1.169" evidence="4"/>
<evidence type="ECO:0000256" key="1">
    <source>
        <dbReference type="ARBA" id="ARBA00007870"/>
    </source>
</evidence>
<dbReference type="Gene3D" id="1.10.1040.10">
    <property type="entry name" value="N-(1-d-carboxylethyl)-l-norvaline Dehydrogenase, domain 2"/>
    <property type="match status" value="1"/>
</dbReference>
<dbReference type="EMBL" id="JZDQ02000032">
    <property type="protein sequence ID" value="OIJ24892.1"/>
    <property type="molecule type" value="Genomic_DNA"/>
</dbReference>
<evidence type="ECO:0000313" key="7">
    <source>
        <dbReference type="EMBL" id="OIJ24892.1"/>
    </source>
</evidence>
<evidence type="ECO:0000256" key="3">
    <source>
        <dbReference type="ARBA" id="ARBA00023002"/>
    </source>
</evidence>
<sequence>MHYVIFGAGAVGGVVGGLLHRAGVEVTLVARGEHLRAIQDAGLTLDTPDGVLTLDVPAVEGASQVSWTEDTVVLLSVKGQQTEAALEDLAAYAPAGTPVVALQNGVANEPRILRRFARTYAIHVVLPATFLTPGTVVQDSGERPGILDIGRYPTGVDETATAIANDLVKAGFLSEPRPDIMAWKYRKLLNNLGNGINAAITPGASDEEIYARCLAEAEAALDAAGISVVTSEQDRARRAGHITSRGSRNHSSTWQSLARGTGVEIDYLSGEIVLLGRLHGVPTPVNEAIQRAVHDIARTGAEPGSLDGTAFLAGL</sequence>
<dbReference type="NCBIfam" id="TIGR00745">
    <property type="entry name" value="apbA_panE"/>
    <property type="match status" value="1"/>
</dbReference>
<dbReference type="Proteomes" id="UP000033772">
    <property type="component" value="Unassembled WGS sequence"/>
</dbReference>
<accession>A0A1J4MZW6</accession>
<dbReference type="InterPro" id="IPR008927">
    <property type="entry name" value="6-PGluconate_DH-like_C_sf"/>
</dbReference>
<reference evidence="7" key="1">
    <citation type="submission" date="2016-10" db="EMBL/GenBank/DDBJ databases">
        <title>Draft Genome Sequence of Nocardioides luteus Strain BAFB, an Alkane-Degrading Bacterium Isolated from JP-7 Polluted Soil.</title>
        <authorList>
            <person name="Brown L."/>
            <person name="Ruiz O.N."/>
            <person name="Gunasekera T."/>
        </authorList>
    </citation>
    <scope>NUCLEOTIDE SEQUENCE [LARGE SCALE GENOMIC DNA]</scope>
    <source>
        <strain evidence="7">BAFB</strain>
    </source>
</reference>
<keyword evidence="3 4" id="KW-0560">Oxidoreductase</keyword>
<dbReference type="InterPro" id="IPR013752">
    <property type="entry name" value="KPA_reductase"/>
</dbReference>
<comment type="caution">
    <text evidence="7">The sequence shown here is derived from an EMBL/GenBank/DDBJ whole genome shotgun (WGS) entry which is preliminary data.</text>
</comment>
<comment type="similarity">
    <text evidence="1 4">Belongs to the ketopantoate reductase family.</text>
</comment>
<dbReference type="RefSeq" id="WP_045550330.1">
    <property type="nucleotide sequence ID" value="NZ_JZDQ02000032.1"/>
</dbReference>
<dbReference type="InterPro" id="IPR013328">
    <property type="entry name" value="6PGD_dom2"/>
</dbReference>
<dbReference type="UniPathway" id="UPA00028">
    <property type="reaction ID" value="UER00004"/>
</dbReference>
<dbReference type="Gene3D" id="3.40.50.720">
    <property type="entry name" value="NAD(P)-binding Rossmann-like Domain"/>
    <property type="match status" value="1"/>
</dbReference>
<organism evidence="7 8">
    <name type="scientific">Nocardioides luteus</name>
    <dbReference type="NCBI Taxonomy" id="1844"/>
    <lineage>
        <taxon>Bacteria</taxon>
        <taxon>Bacillati</taxon>
        <taxon>Actinomycetota</taxon>
        <taxon>Actinomycetes</taxon>
        <taxon>Propionibacteriales</taxon>
        <taxon>Nocardioidaceae</taxon>
        <taxon>Nocardioides</taxon>
    </lineage>
</organism>
<evidence type="ECO:0000313" key="8">
    <source>
        <dbReference type="Proteomes" id="UP000033772"/>
    </source>
</evidence>
<dbReference type="GO" id="GO:0005737">
    <property type="term" value="C:cytoplasm"/>
    <property type="evidence" value="ECO:0007669"/>
    <property type="project" value="TreeGrafter"/>
</dbReference>
<dbReference type="InterPro" id="IPR051402">
    <property type="entry name" value="KPR-Related"/>
</dbReference>
<dbReference type="InterPro" id="IPR013332">
    <property type="entry name" value="KPR_N"/>
</dbReference>
<dbReference type="InterPro" id="IPR036291">
    <property type="entry name" value="NAD(P)-bd_dom_sf"/>
</dbReference>
<comment type="function">
    <text evidence="4">Catalyzes the NADPH-dependent reduction of ketopantoate into pantoic acid.</text>
</comment>
<dbReference type="PANTHER" id="PTHR21708:SF26">
    <property type="entry name" value="2-DEHYDROPANTOATE 2-REDUCTASE"/>
    <property type="match status" value="1"/>
</dbReference>
<evidence type="ECO:0000256" key="2">
    <source>
        <dbReference type="ARBA" id="ARBA00022857"/>
    </source>
</evidence>
<dbReference type="PANTHER" id="PTHR21708">
    <property type="entry name" value="PROBABLE 2-DEHYDROPANTOATE 2-REDUCTASE"/>
    <property type="match status" value="1"/>
</dbReference>
<evidence type="ECO:0000259" key="5">
    <source>
        <dbReference type="Pfam" id="PF02558"/>
    </source>
</evidence>
<name>A0A1J4MZW6_9ACTN</name>
<keyword evidence="4" id="KW-0566">Pantothenate biosynthesis</keyword>
<dbReference type="SUPFAM" id="SSF51735">
    <property type="entry name" value="NAD(P)-binding Rossmann-fold domains"/>
    <property type="match status" value="1"/>
</dbReference>
<dbReference type="STRING" id="1844.UG56_020895"/>
<feature type="domain" description="Ketopantoate reductase N-terminal" evidence="5">
    <location>
        <begin position="4"/>
        <end position="151"/>
    </location>
</feature>
<protein>
    <recommendedName>
        <fullName evidence="4">2-dehydropantoate 2-reductase</fullName>
        <ecNumber evidence="4">1.1.1.169</ecNumber>
    </recommendedName>
    <alternativeName>
        <fullName evidence="4">Ketopantoate reductase</fullName>
    </alternativeName>
</protein>
<evidence type="ECO:0000256" key="4">
    <source>
        <dbReference type="RuleBase" id="RU362068"/>
    </source>
</evidence>
<dbReference type="GO" id="GO:0008677">
    <property type="term" value="F:2-dehydropantoate 2-reductase activity"/>
    <property type="evidence" value="ECO:0007669"/>
    <property type="project" value="UniProtKB-EC"/>
</dbReference>
<gene>
    <name evidence="7" type="ORF">UG56_020895</name>
</gene>
<feature type="domain" description="Ketopantoate reductase C-terminal" evidence="6">
    <location>
        <begin position="207"/>
        <end position="296"/>
    </location>
</feature>
<keyword evidence="8" id="KW-1185">Reference proteome</keyword>